<dbReference type="GO" id="GO:0005525">
    <property type="term" value="F:GTP binding"/>
    <property type="evidence" value="ECO:0007669"/>
    <property type="project" value="InterPro"/>
</dbReference>
<evidence type="ECO:0000313" key="4">
    <source>
        <dbReference type="EMBL" id="KAG8460757.1"/>
    </source>
</evidence>
<dbReference type="InterPro" id="IPR027417">
    <property type="entry name" value="P-loop_NTPase"/>
</dbReference>
<organism evidence="4 5">
    <name type="scientific">Diacronema lutheri</name>
    <name type="common">Unicellular marine alga</name>
    <name type="synonym">Monochrysis lutheri</name>
    <dbReference type="NCBI Taxonomy" id="2081491"/>
    <lineage>
        <taxon>Eukaryota</taxon>
        <taxon>Haptista</taxon>
        <taxon>Haptophyta</taxon>
        <taxon>Pavlovophyceae</taxon>
        <taxon>Pavlovales</taxon>
        <taxon>Pavlovaceae</taxon>
        <taxon>Diacronema</taxon>
    </lineage>
</organism>
<dbReference type="EMBL" id="JAGTXO010000030">
    <property type="protein sequence ID" value="KAG8460757.1"/>
    <property type="molecule type" value="Genomic_DNA"/>
</dbReference>
<dbReference type="InterPro" id="IPR006073">
    <property type="entry name" value="GTP-bd"/>
</dbReference>
<accession>A0A8J5XGX0</accession>
<dbReference type="PRINTS" id="PR00326">
    <property type="entry name" value="GTP1OBG"/>
</dbReference>
<dbReference type="Proteomes" id="UP000751190">
    <property type="component" value="Unassembled WGS sequence"/>
</dbReference>
<feature type="chain" id="PRO_5035168722" description="G domain-containing protein" evidence="2">
    <location>
        <begin position="17"/>
        <end position="568"/>
    </location>
</feature>
<dbReference type="SUPFAM" id="SSF52540">
    <property type="entry name" value="P-loop containing nucleoside triphosphate hydrolases"/>
    <property type="match status" value="1"/>
</dbReference>
<comment type="caution">
    <text evidence="4">The sequence shown here is derived from an EMBL/GenBank/DDBJ whole genome shotgun (WGS) entry which is preliminary data.</text>
</comment>
<sequence length="568" mass="59476">MLLAGVLACLTAGALPRPLAVAPRAAHMVQQLVRARRARTFAPRMLSTAEPPDAADGRGRIVVDGTSGAEPAGSGVVVAAGSQTGRLRAAPEMVPIGRMLKLARKEMLIDAKEADKLLRSKSLNAKQRACRLAARKLDVLTKHLVVPLRDYQIELRAFLRELHPFERELVRLTLAARERAGGPSFAAAMGGVDDLRKQLTAEGKAAAAACASLRTAAEAGAFEAARIAALLDTAERGEDALLALSDICRIVRSLPSVSTREPLAVLVGLPNVGKSSLVGALSSAAPEVNAYPFTTKRLTLGHLRSRGGLRLQIMDTPGVLARADTLRNAIEQLTFCALRELHPTVILYVIDPTGLGGRLSAVHEQLAVRAELRALHPATLWVDVLSKADVLHVAREGGDVGACGVAGARDEGPTWIDHGWANEGGDGDSPGDDVGYDDSFADGYDDEEATRGDDNEPARVRIVVESVAMDDAGGCAPSSDAAGAVAAQDAAAHSAAQSVLESAAALDEALAREEAGVRPPAYRVSVPTGEGIDELRAMLDGLIHAADERDALAHSPSISDGDRAVRAS</sequence>
<dbReference type="OrthoDB" id="415015at2759"/>
<dbReference type="Pfam" id="PF01926">
    <property type="entry name" value="MMR_HSR1"/>
    <property type="match status" value="1"/>
</dbReference>
<feature type="signal peptide" evidence="2">
    <location>
        <begin position="1"/>
        <end position="16"/>
    </location>
</feature>
<feature type="region of interest" description="Disordered" evidence="1">
    <location>
        <begin position="414"/>
        <end position="457"/>
    </location>
</feature>
<evidence type="ECO:0000313" key="5">
    <source>
        <dbReference type="Proteomes" id="UP000751190"/>
    </source>
</evidence>
<keyword evidence="5" id="KW-1185">Reference proteome</keyword>
<evidence type="ECO:0000256" key="1">
    <source>
        <dbReference type="SAM" id="MobiDB-lite"/>
    </source>
</evidence>
<evidence type="ECO:0000256" key="2">
    <source>
        <dbReference type="SAM" id="SignalP"/>
    </source>
</evidence>
<proteinExistence type="predicted"/>
<protein>
    <recommendedName>
        <fullName evidence="3">G domain-containing protein</fullName>
    </recommendedName>
</protein>
<dbReference type="Gene3D" id="3.40.50.300">
    <property type="entry name" value="P-loop containing nucleotide triphosphate hydrolases"/>
    <property type="match status" value="1"/>
</dbReference>
<keyword evidence="2" id="KW-0732">Signal</keyword>
<feature type="region of interest" description="Disordered" evidence="1">
    <location>
        <begin position="549"/>
        <end position="568"/>
    </location>
</feature>
<gene>
    <name evidence="4" type="ORF">KFE25_010812</name>
</gene>
<reference evidence="4" key="1">
    <citation type="submission" date="2021-05" db="EMBL/GenBank/DDBJ databases">
        <title>The genome of the haptophyte Pavlova lutheri (Diacronema luteri, Pavlovales) - a model for lipid biosynthesis in eukaryotic algae.</title>
        <authorList>
            <person name="Hulatt C.J."/>
            <person name="Posewitz M.C."/>
        </authorList>
    </citation>
    <scope>NUCLEOTIDE SEQUENCE</scope>
    <source>
        <strain evidence="4">NIVA-4/92</strain>
    </source>
</reference>
<feature type="domain" description="G" evidence="3">
    <location>
        <begin position="265"/>
        <end position="356"/>
    </location>
</feature>
<feature type="compositionally biased region" description="Acidic residues" evidence="1">
    <location>
        <begin position="425"/>
        <end position="448"/>
    </location>
</feature>
<dbReference type="AlphaFoldDB" id="A0A8J5XGX0"/>
<evidence type="ECO:0000259" key="3">
    <source>
        <dbReference type="Pfam" id="PF01926"/>
    </source>
</evidence>
<dbReference type="Gene3D" id="1.20.120.1190">
    <property type="match status" value="1"/>
</dbReference>
<name>A0A8J5XGX0_DIALT</name>
<dbReference type="PANTHER" id="PTHR45759">
    <property type="entry name" value="NUCLEOLAR GTP-BINDING PROTEIN 1"/>
    <property type="match status" value="1"/>
</dbReference>